<proteinExistence type="predicted"/>
<accession>A0ACC1JHZ2</accession>
<protein>
    <submittedName>
        <fullName evidence="1">Uncharacterized protein</fullName>
    </submittedName>
</protein>
<dbReference type="EMBL" id="JANBPW010000014">
    <property type="protein sequence ID" value="KAJ1951450.1"/>
    <property type="molecule type" value="Genomic_DNA"/>
</dbReference>
<name>A0ACC1JHZ2_9FUNG</name>
<comment type="caution">
    <text evidence="1">The sequence shown here is derived from an EMBL/GenBank/DDBJ whole genome shotgun (WGS) entry which is preliminary data.</text>
</comment>
<gene>
    <name evidence="1" type="ORF">FBU59_000140</name>
</gene>
<keyword evidence="2" id="KW-1185">Reference proteome</keyword>
<dbReference type="Proteomes" id="UP001150603">
    <property type="component" value="Unassembled WGS sequence"/>
</dbReference>
<organism evidence="1 2">
    <name type="scientific">Linderina macrospora</name>
    <dbReference type="NCBI Taxonomy" id="4868"/>
    <lineage>
        <taxon>Eukaryota</taxon>
        <taxon>Fungi</taxon>
        <taxon>Fungi incertae sedis</taxon>
        <taxon>Zoopagomycota</taxon>
        <taxon>Kickxellomycotina</taxon>
        <taxon>Kickxellomycetes</taxon>
        <taxon>Kickxellales</taxon>
        <taxon>Kickxellaceae</taxon>
        <taxon>Linderina</taxon>
    </lineage>
</organism>
<reference evidence="1" key="1">
    <citation type="submission" date="2022-07" db="EMBL/GenBank/DDBJ databases">
        <title>Phylogenomic reconstructions and comparative analyses of Kickxellomycotina fungi.</title>
        <authorList>
            <person name="Reynolds N.K."/>
            <person name="Stajich J.E."/>
            <person name="Barry K."/>
            <person name="Grigoriev I.V."/>
            <person name="Crous P."/>
            <person name="Smith M.E."/>
        </authorList>
    </citation>
    <scope>NUCLEOTIDE SEQUENCE</scope>
    <source>
        <strain evidence="1">NRRL 5244</strain>
    </source>
</reference>
<evidence type="ECO:0000313" key="1">
    <source>
        <dbReference type="EMBL" id="KAJ1951450.1"/>
    </source>
</evidence>
<evidence type="ECO:0000313" key="2">
    <source>
        <dbReference type="Proteomes" id="UP001150603"/>
    </source>
</evidence>
<sequence>MLNSQRPAARTRRPPSLTSREARSFGRQRSNTTNSSETAFPINPSSPPSGRHESRRQLGEARERSHTVNGSNNSGPLSPARTRWDFGSAATGQQFWTPGRQQLAQRAQLGLGGRAEADEYGAAVGTQRKRSMTVQGAHMGYVGADPGMPVEECTKRIDMLLERVQSTHRRLEAHMALKSPTATATRFDVSGPSPPMRPGRRQVSSSTVSTLSLEDSERSGESVGEPCGARRRAATMDHGVRSKVSSTLVDSQGTKPEEKPIRPPVTTTATATGAPRRTTTAEVRMKLEKLRARRAARLEATEGSQTGSPRPGDSPKQAEQQDEKPDFFDDQEVINLFQEIPLPLKDAEWDKRVYYFHVAQTNAQFRAATEEATVGDYRKECLVDLLGEHVAEKVIRMDQSSGSETVDDDEVDRIAAWMDEDEDVGGANAYRSFDWSRDGFGYMEFRKQSKASLVGSSVMSPGDSRRGLAGLNARSRVISPPAARRQPRQQQPRQQQRSTTPDIDFPMDLPNMSLMDAESSSDGHMLSPMATTNAMAMFGEAIPTAQRQRGARPTTVYADNMFDNLECDGRLDGEQDGDWELVASVDKETKRARISSLAKENQQLRDEIRVTRQVIAALTRVVVKQK</sequence>